<comment type="caution">
    <text evidence="2">The sequence shown here is derived from an EMBL/GenBank/DDBJ whole genome shotgun (WGS) entry which is preliminary data.</text>
</comment>
<keyword evidence="3" id="KW-1185">Reference proteome</keyword>
<protein>
    <submittedName>
        <fullName evidence="2">Uncharacterized protein</fullName>
    </submittedName>
</protein>
<feature type="non-terminal residue" evidence="2">
    <location>
        <position position="135"/>
    </location>
</feature>
<name>A0ABW3CJJ2_9ACTN</name>
<keyword evidence="1" id="KW-0472">Membrane</keyword>
<evidence type="ECO:0000313" key="3">
    <source>
        <dbReference type="Proteomes" id="UP001597083"/>
    </source>
</evidence>
<dbReference type="EMBL" id="JBHTIR010002551">
    <property type="protein sequence ID" value="MFD0853923.1"/>
    <property type="molecule type" value="Genomic_DNA"/>
</dbReference>
<gene>
    <name evidence="2" type="ORF">ACFQ07_16920</name>
</gene>
<sequence length="135" mass="14768">MPFDAFLWWTGVWAFVLLVMPLSAMLGPARSMTAALAVTIGFPIVLMVAIGTVLERRRLGWLAMPIIIILALTSLAFGEARYLRENGREIQATFVQTHMVGKGKGRTERCQVHWGGDPGTVADIDRCPASLRDAG</sequence>
<feature type="transmembrane region" description="Helical" evidence="1">
    <location>
        <begin position="59"/>
        <end position="78"/>
    </location>
</feature>
<proteinExistence type="predicted"/>
<accession>A0ABW3CJJ2</accession>
<reference evidence="3" key="1">
    <citation type="journal article" date="2019" name="Int. J. Syst. Evol. Microbiol.">
        <title>The Global Catalogue of Microorganisms (GCM) 10K type strain sequencing project: providing services to taxonomists for standard genome sequencing and annotation.</title>
        <authorList>
            <consortium name="The Broad Institute Genomics Platform"/>
            <consortium name="The Broad Institute Genome Sequencing Center for Infectious Disease"/>
            <person name="Wu L."/>
            <person name="Ma J."/>
        </authorList>
    </citation>
    <scope>NUCLEOTIDE SEQUENCE [LARGE SCALE GENOMIC DNA]</scope>
    <source>
        <strain evidence="3">JCM 31696</strain>
    </source>
</reference>
<organism evidence="2 3">
    <name type="scientific">Actinomadura adrarensis</name>
    <dbReference type="NCBI Taxonomy" id="1819600"/>
    <lineage>
        <taxon>Bacteria</taxon>
        <taxon>Bacillati</taxon>
        <taxon>Actinomycetota</taxon>
        <taxon>Actinomycetes</taxon>
        <taxon>Streptosporangiales</taxon>
        <taxon>Thermomonosporaceae</taxon>
        <taxon>Actinomadura</taxon>
    </lineage>
</organism>
<evidence type="ECO:0000313" key="2">
    <source>
        <dbReference type="EMBL" id="MFD0853923.1"/>
    </source>
</evidence>
<feature type="transmembrane region" description="Helical" evidence="1">
    <location>
        <begin position="6"/>
        <end position="27"/>
    </location>
</feature>
<keyword evidence="1" id="KW-0812">Transmembrane</keyword>
<keyword evidence="1" id="KW-1133">Transmembrane helix</keyword>
<evidence type="ECO:0000256" key="1">
    <source>
        <dbReference type="SAM" id="Phobius"/>
    </source>
</evidence>
<dbReference type="Proteomes" id="UP001597083">
    <property type="component" value="Unassembled WGS sequence"/>
</dbReference>
<feature type="transmembrane region" description="Helical" evidence="1">
    <location>
        <begin position="34"/>
        <end position="53"/>
    </location>
</feature>